<dbReference type="SUPFAM" id="SSF46785">
    <property type="entry name" value="Winged helix' DNA-binding domain"/>
    <property type="match status" value="1"/>
</dbReference>
<evidence type="ECO:0000256" key="2">
    <source>
        <dbReference type="ARBA" id="ARBA00023015"/>
    </source>
</evidence>
<dbReference type="InterPro" id="IPR000847">
    <property type="entry name" value="LysR_HTH_N"/>
</dbReference>
<dbReference type="GO" id="GO:0006351">
    <property type="term" value="P:DNA-templated transcription"/>
    <property type="evidence" value="ECO:0007669"/>
    <property type="project" value="TreeGrafter"/>
</dbReference>
<dbReference type="CDD" id="cd08422">
    <property type="entry name" value="PBP2_CrgA_like"/>
    <property type="match status" value="1"/>
</dbReference>
<evidence type="ECO:0000259" key="5">
    <source>
        <dbReference type="PROSITE" id="PS50931"/>
    </source>
</evidence>
<dbReference type="Gene3D" id="3.40.190.290">
    <property type="match status" value="1"/>
</dbReference>
<dbReference type="Pfam" id="PF03466">
    <property type="entry name" value="LysR_substrate"/>
    <property type="match status" value="1"/>
</dbReference>
<comment type="similarity">
    <text evidence="1">Belongs to the LysR transcriptional regulatory family.</text>
</comment>
<dbReference type="Gene3D" id="1.10.10.10">
    <property type="entry name" value="Winged helix-like DNA-binding domain superfamily/Winged helix DNA-binding domain"/>
    <property type="match status" value="1"/>
</dbReference>
<accession>T1XCJ4</accession>
<evidence type="ECO:0000313" key="6">
    <source>
        <dbReference type="EMBL" id="AGU49885.1"/>
    </source>
</evidence>
<keyword evidence="3" id="KW-0238">DNA-binding</keyword>
<name>T1XCJ4_VARPD</name>
<dbReference type="RefSeq" id="WP_021007378.1">
    <property type="nucleotide sequence ID" value="NC_022247.1"/>
</dbReference>
<evidence type="ECO:0000313" key="7">
    <source>
        <dbReference type="Proteomes" id="UP000016223"/>
    </source>
</evidence>
<dbReference type="PROSITE" id="PS50931">
    <property type="entry name" value="HTH_LYSR"/>
    <property type="match status" value="1"/>
</dbReference>
<dbReference type="PATRIC" id="fig|1246301.3.peg.2822"/>
<proteinExistence type="inferred from homology"/>
<dbReference type="Pfam" id="PF00126">
    <property type="entry name" value="HTH_1"/>
    <property type="match status" value="1"/>
</dbReference>
<dbReference type="PANTHER" id="PTHR30537">
    <property type="entry name" value="HTH-TYPE TRANSCRIPTIONAL REGULATOR"/>
    <property type="match status" value="1"/>
</dbReference>
<sequence>MRELHLDDLYLFTRVALCGTLSAVARERDVPVSQISRTLARIEKACGARLIHRSTHGLSLTAEGQTFQVHCERMLETLDELEGEFAGSAAEIGGLVRVTASTVLAQYQLVPSLGGLHARHPRLRVELVVGDQMLDLARNGIDIAVRTASAENPLPDAVVARRIGTLTRALYAAPSYLAAAGQPERPEDLSAHRLVTNGLVTPLNRWPFVVDRKPQLIVAEGHWRTNDTNLAASMVLQGLGIGRLATLVGDPLVQQKLLVPVLAEFVDARNEVPVFAVTARERHRLPKIKACIDYWAEWLGGAAWLQ</sequence>
<reference evidence="6 7" key="1">
    <citation type="submission" date="2012-10" db="EMBL/GenBank/DDBJ databases">
        <title>Genome sequence of Variovorax paradoxus B4.</title>
        <authorList>
            <person name="Schuldes J."/>
            <person name="Brandt U."/>
            <person name="Hiessl S."/>
            <person name="Wuebbeler J.H."/>
            <person name="Thuermer A."/>
            <person name="Steinbuechel A."/>
            <person name="Daniel R."/>
        </authorList>
    </citation>
    <scope>NUCLEOTIDE SEQUENCE [LARGE SCALE GENOMIC DNA]</scope>
    <source>
        <strain evidence="6 7">B4</strain>
    </source>
</reference>
<gene>
    <name evidence="6" type="ORF">VAPA_1c27880</name>
</gene>
<evidence type="ECO:0000256" key="1">
    <source>
        <dbReference type="ARBA" id="ARBA00009437"/>
    </source>
</evidence>
<dbReference type="GO" id="GO:0003700">
    <property type="term" value="F:DNA-binding transcription factor activity"/>
    <property type="evidence" value="ECO:0007669"/>
    <property type="project" value="InterPro"/>
</dbReference>
<dbReference type="InterPro" id="IPR058163">
    <property type="entry name" value="LysR-type_TF_proteobact-type"/>
</dbReference>
<evidence type="ECO:0000256" key="4">
    <source>
        <dbReference type="ARBA" id="ARBA00023163"/>
    </source>
</evidence>
<dbReference type="GO" id="GO:0043565">
    <property type="term" value="F:sequence-specific DNA binding"/>
    <property type="evidence" value="ECO:0007669"/>
    <property type="project" value="TreeGrafter"/>
</dbReference>
<dbReference type="SUPFAM" id="SSF53850">
    <property type="entry name" value="Periplasmic binding protein-like II"/>
    <property type="match status" value="1"/>
</dbReference>
<dbReference type="InterPro" id="IPR036390">
    <property type="entry name" value="WH_DNA-bd_sf"/>
</dbReference>
<dbReference type="HOGENOM" id="CLU_039613_16_2_4"/>
<evidence type="ECO:0000256" key="3">
    <source>
        <dbReference type="ARBA" id="ARBA00023125"/>
    </source>
</evidence>
<protein>
    <submittedName>
        <fullName evidence="6">Transcriptional regulator, LysR family</fullName>
    </submittedName>
</protein>
<dbReference type="AlphaFoldDB" id="T1XCJ4"/>
<dbReference type="EMBL" id="CP003911">
    <property type="protein sequence ID" value="AGU49885.1"/>
    <property type="molecule type" value="Genomic_DNA"/>
</dbReference>
<dbReference type="InterPro" id="IPR036388">
    <property type="entry name" value="WH-like_DNA-bd_sf"/>
</dbReference>
<keyword evidence="2" id="KW-0805">Transcription regulation</keyword>
<organism evidence="6 7">
    <name type="scientific">Variovorax paradoxus B4</name>
    <dbReference type="NCBI Taxonomy" id="1246301"/>
    <lineage>
        <taxon>Bacteria</taxon>
        <taxon>Pseudomonadati</taxon>
        <taxon>Pseudomonadota</taxon>
        <taxon>Betaproteobacteria</taxon>
        <taxon>Burkholderiales</taxon>
        <taxon>Comamonadaceae</taxon>
        <taxon>Variovorax</taxon>
    </lineage>
</organism>
<dbReference type="KEGG" id="vpd:VAPA_1c27880"/>
<feature type="domain" description="HTH lysR-type" evidence="5">
    <location>
        <begin position="4"/>
        <end position="61"/>
    </location>
</feature>
<dbReference type="Proteomes" id="UP000016223">
    <property type="component" value="Chromosome 1"/>
</dbReference>
<keyword evidence="4" id="KW-0804">Transcription</keyword>
<dbReference type="OrthoDB" id="8993884at2"/>
<dbReference type="PANTHER" id="PTHR30537:SF3">
    <property type="entry name" value="TRANSCRIPTIONAL REGULATORY PROTEIN"/>
    <property type="match status" value="1"/>
</dbReference>
<dbReference type="InterPro" id="IPR005119">
    <property type="entry name" value="LysR_subst-bd"/>
</dbReference>